<evidence type="ECO:0000256" key="1">
    <source>
        <dbReference type="SAM" id="MobiDB-lite"/>
    </source>
</evidence>
<sequence length="29" mass="3349">MNTESARTYQRKGSYEQARLSSRKTKTLG</sequence>
<proteinExistence type="predicted"/>
<accession>A0A8S5R886</accession>
<name>A0A8S5R886_9VIRU</name>
<organism evidence="2">
    <name type="scientific">virus sp. ctKgb28</name>
    <dbReference type="NCBI Taxonomy" id="2826799"/>
    <lineage>
        <taxon>Viruses</taxon>
    </lineage>
</organism>
<reference evidence="2" key="1">
    <citation type="journal article" date="2021" name="Proc. Natl. Acad. Sci. U.S.A.">
        <title>A Catalog of Tens of Thousands of Viruses from Human Metagenomes Reveals Hidden Associations with Chronic Diseases.</title>
        <authorList>
            <person name="Tisza M.J."/>
            <person name="Buck C.B."/>
        </authorList>
    </citation>
    <scope>NUCLEOTIDE SEQUENCE</scope>
    <source>
        <strain evidence="2">CtKgb28</strain>
    </source>
</reference>
<protein>
    <submittedName>
        <fullName evidence="2">Uncharacterized protein</fullName>
    </submittedName>
</protein>
<feature type="region of interest" description="Disordered" evidence="1">
    <location>
        <begin position="1"/>
        <end position="29"/>
    </location>
</feature>
<evidence type="ECO:0000313" key="2">
    <source>
        <dbReference type="EMBL" id="DAE27229.1"/>
    </source>
</evidence>
<dbReference type="EMBL" id="BK015832">
    <property type="protein sequence ID" value="DAE27229.1"/>
    <property type="molecule type" value="Genomic_DNA"/>
</dbReference>